<evidence type="ECO:0000313" key="10">
    <source>
        <dbReference type="EMBL" id="MAG22297.1"/>
    </source>
</evidence>
<dbReference type="InterPro" id="IPR025857">
    <property type="entry name" value="MacB_PCD"/>
</dbReference>
<dbReference type="Pfam" id="PF02687">
    <property type="entry name" value="FtsX"/>
    <property type="match status" value="1"/>
</dbReference>
<evidence type="ECO:0000259" key="8">
    <source>
        <dbReference type="Pfam" id="PF02687"/>
    </source>
</evidence>
<dbReference type="Proteomes" id="UP000226592">
    <property type="component" value="Unassembled WGS sequence"/>
</dbReference>
<dbReference type="InterPro" id="IPR050250">
    <property type="entry name" value="Macrolide_Exporter_MacB"/>
</dbReference>
<organism evidence="10 11">
    <name type="scientific">Candidatus Iainarchaeum sp</name>
    <dbReference type="NCBI Taxonomy" id="3101447"/>
    <lineage>
        <taxon>Archaea</taxon>
        <taxon>Candidatus Iainarchaeota</taxon>
        <taxon>Candidatus Iainarchaeia</taxon>
        <taxon>Candidatus Iainarchaeales</taxon>
        <taxon>Candidatus Iainarchaeaceae</taxon>
        <taxon>Candidatus Iainarchaeum</taxon>
    </lineage>
</organism>
<evidence type="ECO:0000313" key="11">
    <source>
        <dbReference type="Proteomes" id="UP000226592"/>
    </source>
</evidence>
<proteinExistence type="inferred from homology"/>
<gene>
    <name evidence="10" type="ORF">CL943_03265</name>
</gene>
<name>A0A2D6M1K3_9ARCH</name>
<comment type="caution">
    <text evidence="10">The sequence shown here is derived from an EMBL/GenBank/DDBJ whole genome shotgun (WGS) entry which is preliminary data.</text>
</comment>
<keyword evidence="4 7" id="KW-1133">Transmembrane helix</keyword>
<evidence type="ECO:0008006" key="12">
    <source>
        <dbReference type="Google" id="ProtNLM"/>
    </source>
</evidence>
<dbReference type="EMBL" id="NZBU01000009">
    <property type="protein sequence ID" value="MAG22297.1"/>
    <property type="molecule type" value="Genomic_DNA"/>
</dbReference>
<evidence type="ECO:0000259" key="9">
    <source>
        <dbReference type="Pfam" id="PF12704"/>
    </source>
</evidence>
<evidence type="ECO:0000256" key="5">
    <source>
        <dbReference type="ARBA" id="ARBA00023136"/>
    </source>
</evidence>
<evidence type="ECO:0000256" key="6">
    <source>
        <dbReference type="ARBA" id="ARBA00038076"/>
    </source>
</evidence>
<evidence type="ECO:0000256" key="3">
    <source>
        <dbReference type="ARBA" id="ARBA00022692"/>
    </source>
</evidence>
<dbReference type="Pfam" id="PF12704">
    <property type="entry name" value="MacB_PCD"/>
    <property type="match status" value="1"/>
</dbReference>
<keyword evidence="3 7" id="KW-0812">Transmembrane</keyword>
<accession>A0A2D6M1K3</accession>
<dbReference type="PANTHER" id="PTHR30572:SF4">
    <property type="entry name" value="ABC TRANSPORTER PERMEASE YTRF"/>
    <property type="match status" value="1"/>
</dbReference>
<dbReference type="AlphaFoldDB" id="A0A2D6M1K3"/>
<evidence type="ECO:0000256" key="1">
    <source>
        <dbReference type="ARBA" id="ARBA00004651"/>
    </source>
</evidence>
<comment type="subcellular location">
    <subcellularLocation>
        <location evidence="1">Cell membrane</location>
        <topology evidence="1">Multi-pass membrane protein</topology>
    </subcellularLocation>
</comment>
<feature type="domain" description="ABC3 transporter permease C-terminal" evidence="8">
    <location>
        <begin position="279"/>
        <end position="397"/>
    </location>
</feature>
<dbReference type="InterPro" id="IPR003838">
    <property type="entry name" value="ABC3_permease_C"/>
</dbReference>
<evidence type="ECO:0000256" key="2">
    <source>
        <dbReference type="ARBA" id="ARBA00022475"/>
    </source>
</evidence>
<dbReference type="GO" id="GO:0022857">
    <property type="term" value="F:transmembrane transporter activity"/>
    <property type="evidence" value="ECO:0007669"/>
    <property type="project" value="TreeGrafter"/>
</dbReference>
<keyword evidence="2" id="KW-1003">Cell membrane</keyword>
<feature type="transmembrane region" description="Helical" evidence="7">
    <location>
        <begin position="365"/>
        <end position="392"/>
    </location>
</feature>
<sequence>MSNALNFFDLELLTVAFNNLKSQKLRSALSILGIVIGITAIITLISLGEGLNASVQQQFDELGTNTLTVLPGGGFAESLFSELEEDDADTIENIRGVESATAIYLNTVRVEFGEETKSVIVYGVKANKIGNLSDLGFVRIEEGRDLVPQDSHNIVIGPRLADGFFENEILLRENLKVNDEKLRVVGIMESARHFFGAIFNSAIVTTFEDLDRLSDDDLTPFRVMVQVAPGQDMDDVKERIEARLEKDHDKKDFQITSPQQAAEAAGSIISILQLVLAGIAAISLIVGGVVIMNTMIMAVAERTHEIGVLKAIGATNYSIQAIFLAEAALIGLIGGVIGVILGALLSQGASFAVEASLGLSFQVSISPTIAGIALGFSIVVGVLSGLIPAIIASRLDPIEAMRHH</sequence>
<dbReference type="GO" id="GO:0005886">
    <property type="term" value="C:plasma membrane"/>
    <property type="evidence" value="ECO:0007669"/>
    <property type="project" value="UniProtKB-SubCell"/>
</dbReference>
<feature type="transmembrane region" description="Helical" evidence="7">
    <location>
        <begin position="321"/>
        <end position="345"/>
    </location>
</feature>
<keyword evidence="5 7" id="KW-0472">Membrane</keyword>
<feature type="domain" description="MacB-like periplasmic core" evidence="9">
    <location>
        <begin position="27"/>
        <end position="242"/>
    </location>
</feature>
<reference evidence="11" key="1">
    <citation type="submission" date="2017-09" db="EMBL/GenBank/DDBJ databases">
        <title>The Reconstruction of 2,631 Draft Metagenome-Assembled Genomes from the Global Oceans.</title>
        <authorList>
            <person name="Tully B.J."/>
            <person name="Graham E.D."/>
            <person name="Heidelberg J.F."/>
        </authorList>
    </citation>
    <scope>NUCLEOTIDE SEQUENCE [LARGE SCALE GENOMIC DNA]</scope>
</reference>
<evidence type="ECO:0000256" key="4">
    <source>
        <dbReference type="ARBA" id="ARBA00022989"/>
    </source>
</evidence>
<protein>
    <recommendedName>
        <fullName evidence="12">ABC transporter permease</fullName>
    </recommendedName>
</protein>
<feature type="transmembrane region" description="Helical" evidence="7">
    <location>
        <begin position="28"/>
        <end position="48"/>
    </location>
</feature>
<dbReference type="PANTHER" id="PTHR30572">
    <property type="entry name" value="MEMBRANE COMPONENT OF TRANSPORTER-RELATED"/>
    <property type="match status" value="1"/>
</dbReference>
<comment type="similarity">
    <text evidence="6">Belongs to the ABC-4 integral membrane protein family.</text>
</comment>
<evidence type="ECO:0000256" key="7">
    <source>
        <dbReference type="SAM" id="Phobius"/>
    </source>
</evidence>
<feature type="transmembrane region" description="Helical" evidence="7">
    <location>
        <begin position="274"/>
        <end position="300"/>
    </location>
</feature>